<dbReference type="InterPro" id="IPR048246">
    <property type="entry name" value="NR2C1/2-like_LBD"/>
</dbReference>
<comment type="subcellular location">
    <subcellularLocation>
        <location evidence="9">Nucleus</location>
    </subcellularLocation>
</comment>
<dbReference type="InterPro" id="IPR013088">
    <property type="entry name" value="Znf_NHR/GATA"/>
</dbReference>
<proteinExistence type="inferred from homology"/>
<dbReference type="InterPro" id="IPR050274">
    <property type="entry name" value="Nuclear_hormone_rcpt_NR2"/>
</dbReference>
<keyword evidence="5 9" id="KW-0238">DNA-binding</keyword>
<dbReference type="InterPro" id="IPR001628">
    <property type="entry name" value="Znf_hrmn_rcpt"/>
</dbReference>
<keyword evidence="6 9" id="KW-0804">Transcription</keyword>
<evidence type="ECO:0000256" key="7">
    <source>
        <dbReference type="ARBA" id="ARBA00023170"/>
    </source>
</evidence>
<comment type="caution">
    <text evidence="13">The sequence shown here is derived from an EMBL/GenBank/DDBJ whole genome shotgun (WGS) entry which is preliminary data.</text>
</comment>
<feature type="domain" description="NR LBD" evidence="12">
    <location>
        <begin position="394"/>
        <end position="655"/>
    </location>
</feature>
<evidence type="ECO:0000256" key="3">
    <source>
        <dbReference type="ARBA" id="ARBA00022833"/>
    </source>
</evidence>
<dbReference type="PANTHER" id="PTHR24083">
    <property type="entry name" value="NUCLEAR HORMONE RECEPTOR"/>
    <property type="match status" value="1"/>
</dbReference>
<dbReference type="PROSITE" id="PS51843">
    <property type="entry name" value="NR_LBD"/>
    <property type="match status" value="1"/>
</dbReference>
<accession>A0ABP0FBX1</accession>
<dbReference type="Pfam" id="PF00105">
    <property type="entry name" value="zf-C4"/>
    <property type="match status" value="1"/>
</dbReference>
<evidence type="ECO:0000256" key="9">
    <source>
        <dbReference type="RuleBase" id="RU004334"/>
    </source>
</evidence>
<feature type="region of interest" description="Disordered" evidence="10">
    <location>
        <begin position="370"/>
        <end position="394"/>
    </location>
</feature>
<dbReference type="SMART" id="SM00430">
    <property type="entry name" value="HOLI"/>
    <property type="match status" value="1"/>
</dbReference>
<dbReference type="CDD" id="cd06952">
    <property type="entry name" value="NR_LBD_TR2_like"/>
    <property type="match status" value="1"/>
</dbReference>
<keyword evidence="4 9" id="KW-0805">Transcription regulation</keyword>
<dbReference type="Pfam" id="PF00104">
    <property type="entry name" value="Hormone_recep"/>
    <property type="match status" value="1"/>
</dbReference>
<comment type="similarity">
    <text evidence="9">Belongs to the nuclear hormone receptor family.</text>
</comment>
<dbReference type="SUPFAM" id="SSF48508">
    <property type="entry name" value="Nuclear receptor ligand-binding domain"/>
    <property type="match status" value="1"/>
</dbReference>
<organism evidence="13 14">
    <name type="scientific">Clavelina lepadiformis</name>
    <name type="common">Light-bulb sea squirt</name>
    <name type="synonym">Ascidia lepadiformis</name>
    <dbReference type="NCBI Taxonomy" id="159417"/>
    <lineage>
        <taxon>Eukaryota</taxon>
        <taxon>Metazoa</taxon>
        <taxon>Chordata</taxon>
        <taxon>Tunicata</taxon>
        <taxon>Ascidiacea</taxon>
        <taxon>Aplousobranchia</taxon>
        <taxon>Clavelinidae</taxon>
        <taxon>Clavelina</taxon>
    </lineage>
</organism>
<evidence type="ECO:0000313" key="13">
    <source>
        <dbReference type="EMBL" id="CAK8675960.1"/>
    </source>
</evidence>
<keyword evidence="2 9" id="KW-0863">Zinc-finger</keyword>
<gene>
    <name evidence="13" type="ORF">CVLEPA_LOCUS5478</name>
</gene>
<evidence type="ECO:0000256" key="4">
    <source>
        <dbReference type="ARBA" id="ARBA00023015"/>
    </source>
</evidence>
<reference evidence="13 14" key="1">
    <citation type="submission" date="2024-02" db="EMBL/GenBank/DDBJ databases">
        <authorList>
            <person name="Daric V."/>
            <person name="Darras S."/>
        </authorList>
    </citation>
    <scope>NUCLEOTIDE SEQUENCE [LARGE SCALE GENOMIC DNA]</scope>
</reference>
<dbReference type="InterPro" id="IPR035500">
    <property type="entry name" value="NHR-like_dom_sf"/>
</dbReference>
<dbReference type="Gene3D" id="3.30.50.10">
    <property type="entry name" value="Erythroid Transcription Factor GATA-1, subunit A"/>
    <property type="match status" value="1"/>
</dbReference>
<evidence type="ECO:0000256" key="1">
    <source>
        <dbReference type="ARBA" id="ARBA00022723"/>
    </source>
</evidence>
<feature type="compositionally biased region" description="Basic and acidic residues" evidence="10">
    <location>
        <begin position="378"/>
        <end position="394"/>
    </location>
</feature>
<feature type="domain" description="Nuclear receptor" evidence="11">
    <location>
        <begin position="232"/>
        <end position="307"/>
    </location>
</feature>
<dbReference type="InterPro" id="IPR001723">
    <property type="entry name" value="Nuclear_hrmn_rcpt"/>
</dbReference>
<protein>
    <submittedName>
        <fullName evidence="13">Uncharacterized protein</fullName>
    </submittedName>
</protein>
<evidence type="ECO:0000256" key="5">
    <source>
        <dbReference type="ARBA" id="ARBA00023125"/>
    </source>
</evidence>
<sequence>MPGVYFKPKHSWTSQNFIAKSRMADMLSGELQEVQTEDSGESDERSSIVNESYTNGDTMCETMNESEIHRKHLNEANFGAHAMECEDKMYLIRHDSDACGTDGAVLEAVPLSDESSPSMVVSRGLHHQGHVAADHVMASTVSPNGQGAINLGSSHLVPGQAQVLTLDQLTPERLIDLNNKGLLQIAPVPSPASSFIVSTRGANIVAAPQAHHIAMVPFRSSKQNEDANDMGHDVCVVCGDRASGRHYGAKSCEGCKGFFKRSIRKKLVYTCRGSRDCFVNKTHRNRCQYCRLQKCVMMGMKSDSVQCERSPMHKRDENNEVAIHVPDPNMQSQQPHKSDLFDRSKPDLLDKYHQGNLSTLANVVSTMAHLSKGGEGGSQKEKNSNEEKNGINEKPEDIVKALENLNETLKTCSSGSNDCSITQTPVLDFEGPLMTGGNFNFELSIPCPPPDALNVHYICESASRLLFLSAQWARSIFAFQLLSTDCHTLLLRECWHELFTLGLAQCARIISFDQITIAIINHLKSNLHQGKISSSQSRFITSHINKLHDFISRVQKLEVDQHEFAYLKALSLFSPDHVKQAQRPQIQRFQSRAVSELREHELKTHSDEPDRISNLLLFLPTIRSLSSSVTEEIFFAGLIGSVQIDSIIPYILRMETSEFAAGVGSESIPSTENAGEISPEHPQPFSSEVVEAVITQSYNISSDLLNEAGTYNALETHNQDRLLNTASSIETSS</sequence>
<dbReference type="PROSITE" id="PS51030">
    <property type="entry name" value="NUCLEAR_REC_DBD_2"/>
    <property type="match status" value="1"/>
</dbReference>
<evidence type="ECO:0000256" key="6">
    <source>
        <dbReference type="ARBA" id="ARBA00023163"/>
    </source>
</evidence>
<evidence type="ECO:0000256" key="2">
    <source>
        <dbReference type="ARBA" id="ARBA00022771"/>
    </source>
</evidence>
<dbReference type="Gene3D" id="1.10.565.10">
    <property type="entry name" value="Retinoid X Receptor"/>
    <property type="match status" value="1"/>
</dbReference>
<name>A0ABP0FBX1_CLALP</name>
<evidence type="ECO:0000256" key="10">
    <source>
        <dbReference type="SAM" id="MobiDB-lite"/>
    </source>
</evidence>
<evidence type="ECO:0000256" key="8">
    <source>
        <dbReference type="ARBA" id="ARBA00023242"/>
    </source>
</evidence>
<dbReference type="InterPro" id="IPR000536">
    <property type="entry name" value="Nucl_hrmn_rcpt_lig-bd"/>
</dbReference>
<feature type="region of interest" description="Disordered" evidence="10">
    <location>
        <begin position="34"/>
        <end position="56"/>
    </location>
</feature>
<dbReference type="SUPFAM" id="SSF57716">
    <property type="entry name" value="Glucocorticoid receptor-like (DNA-binding domain)"/>
    <property type="match status" value="1"/>
</dbReference>
<keyword evidence="8 9" id="KW-0539">Nucleus</keyword>
<dbReference type="Proteomes" id="UP001642483">
    <property type="component" value="Unassembled WGS sequence"/>
</dbReference>
<dbReference type="EMBL" id="CAWYQH010000024">
    <property type="protein sequence ID" value="CAK8675960.1"/>
    <property type="molecule type" value="Genomic_DNA"/>
</dbReference>
<feature type="compositionally biased region" description="Polar residues" evidence="10">
    <location>
        <begin position="47"/>
        <end position="56"/>
    </location>
</feature>
<dbReference type="SMART" id="SM00399">
    <property type="entry name" value="ZnF_C4"/>
    <property type="match status" value="1"/>
</dbReference>
<evidence type="ECO:0000313" key="14">
    <source>
        <dbReference type="Proteomes" id="UP001642483"/>
    </source>
</evidence>
<keyword evidence="14" id="KW-1185">Reference proteome</keyword>
<evidence type="ECO:0000259" key="12">
    <source>
        <dbReference type="PROSITE" id="PS51843"/>
    </source>
</evidence>
<dbReference type="PRINTS" id="PR00047">
    <property type="entry name" value="STROIDFINGER"/>
</dbReference>
<keyword evidence="1 9" id="KW-0479">Metal-binding</keyword>
<evidence type="ECO:0000259" key="11">
    <source>
        <dbReference type="PROSITE" id="PS51030"/>
    </source>
</evidence>
<keyword evidence="3 9" id="KW-0862">Zinc</keyword>
<dbReference type="PRINTS" id="PR00398">
    <property type="entry name" value="STRDHORMONER"/>
</dbReference>
<keyword evidence="7 9" id="KW-0675">Receptor</keyword>
<dbReference type="PROSITE" id="PS00031">
    <property type="entry name" value="NUCLEAR_REC_DBD_1"/>
    <property type="match status" value="1"/>
</dbReference>